<sequence length="90" mass="10189">MPPLLAAVTSCHHHQPLSPVKKIDRVKQEMEAAERDCHLNLAAELKYGTLMTLQLQLEEAERNLSDYQHSGKSLLREEVIDIDIAEIVSK</sequence>
<feature type="coiled-coil region" evidence="1">
    <location>
        <begin position="50"/>
        <end position="77"/>
    </location>
</feature>
<accession>A0A9K3DUM7</accession>
<dbReference type="Proteomes" id="UP000215914">
    <property type="component" value="Unassembled WGS sequence"/>
</dbReference>
<protein>
    <submittedName>
        <fullName evidence="2">Uncharacterized protein</fullName>
    </submittedName>
</protein>
<dbReference type="Gene3D" id="6.10.140.130">
    <property type="match status" value="1"/>
</dbReference>
<organism evidence="2 3">
    <name type="scientific">Helianthus annuus</name>
    <name type="common">Common sunflower</name>
    <dbReference type="NCBI Taxonomy" id="4232"/>
    <lineage>
        <taxon>Eukaryota</taxon>
        <taxon>Viridiplantae</taxon>
        <taxon>Streptophyta</taxon>
        <taxon>Embryophyta</taxon>
        <taxon>Tracheophyta</taxon>
        <taxon>Spermatophyta</taxon>
        <taxon>Magnoliopsida</taxon>
        <taxon>eudicotyledons</taxon>
        <taxon>Gunneridae</taxon>
        <taxon>Pentapetalae</taxon>
        <taxon>asterids</taxon>
        <taxon>campanulids</taxon>
        <taxon>Asterales</taxon>
        <taxon>Asteraceae</taxon>
        <taxon>Asteroideae</taxon>
        <taxon>Heliantheae alliance</taxon>
        <taxon>Heliantheae</taxon>
        <taxon>Helianthus</taxon>
    </lineage>
</organism>
<evidence type="ECO:0000256" key="1">
    <source>
        <dbReference type="SAM" id="Coils"/>
    </source>
</evidence>
<evidence type="ECO:0000313" key="3">
    <source>
        <dbReference type="Proteomes" id="UP000215914"/>
    </source>
</evidence>
<proteinExistence type="predicted"/>
<gene>
    <name evidence="2" type="ORF">HanXRQr2_Chr16g0757671</name>
</gene>
<evidence type="ECO:0000313" key="2">
    <source>
        <dbReference type="EMBL" id="KAF5760802.1"/>
    </source>
</evidence>
<name>A0A9K3DUM7_HELAN</name>
<dbReference type="Gramene" id="mRNA:HanXRQr2_Chr16g0757671">
    <property type="protein sequence ID" value="CDS:HanXRQr2_Chr16g0757671.1"/>
    <property type="gene ID" value="HanXRQr2_Chr16g0757671"/>
</dbReference>
<keyword evidence="1" id="KW-0175">Coiled coil</keyword>
<dbReference type="EMBL" id="MNCJ02000331">
    <property type="protein sequence ID" value="KAF5760802.1"/>
    <property type="molecule type" value="Genomic_DNA"/>
</dbReference>
<dbReference type="AlphaFoldDB" id="A0A9K3DUM7"/>
<reference evidence="2" key="1">
    <citation type="journal article" date="2017" name="Nature">
        <title>The sunflower genome provides insights into oil metabolism, flowering and Asterid evolution.</title>
        <authorList>
            <person name="Badouin H."/>
            <person name="Gouzy J."/>
            <person name="Grassa C.J."/>
            <person name="Murat F."/>
            <person name="Staton S.E."/>
            <person name="Cottret L."/>
            <person name="Lelandais-Briere C."/>
            <person name="Owens G.L."/>
            <person name="Carrere S."/>
            <person name="Mayjonade B."/>
            <person name="Legrand L."/>
            <person name="Gill N."/>
            <person name="Kane N.C."/>
            <person name="Bowers J.E."/>
            <person name="Hubner S."/>
            <person name="Bellec A."/>
            <person name="Berard A."/>
            <person name="Berges H."/>
            <person name="Blanchet N."/>
            <person name="Boniface M.C."/>
            <person name="Brunel D."/>
            <person name="Catrice O."/>
            <person name="Chaidir N."/>
            <person name="Claudel C."/>
            <person name="Donnadieu C."/>
            <person name="Faraut T."/>
            <person name="Fievet G."/>
            <person name="Helmstetter N."/>
            <person name="King M."/>
            <person name="Knapp S.J."/>
            <person name="Lai Z."/>
            <person name="Le Paslier M.C."/>
            <person name="Lippi Y."/>
            <person name="Lorenzon L."/>
            <person name="Mandel J.R."/>
            <person name="Marage G."/>
            <person name="Marchand G."/>
            <person name="Marquand E."/>
            <person name="Bret-Mestries E."/>
            <person name="Morien E."/>
            <person name="Nambeesan S."/>
            <person name="Nguyen T."/>
            <person name="Pegot-Espagnet P."/>
            <person name="Pouilly N."/>
            <person name="Raftis F."/>
            <person name="Sallet E."/>
            <person name="Schiex T."/>
            <person name="Thomas J."/>
            <person name="Vandecasteele C."/>
            <person name="Vares D."/>
            <person name="Vear F."/>
            <person name="Vautrin S."/>
            <person name="Crespi M."/>
            <person name="Mangin B."/>
            <person name="Burke J.M."/>
            <person name="Salse J."/>
            <person name="Munos S."/>
            <person name="Vincourt P."/>
            <person name="Rieseberg L.H."/>
            <person name="Langlade N.B."/>
        </authorList>
    </citation>
    <scope>NUCLEOTIDE SEQUENCE</scope>
    <source>
        <tissue evidence="2">Leaves</tissue>
    </source>
</reference>
<reference evidence="2" key="2">
    <citation type="submission" date="2020-06" db="EMBL/GenBank/DDBJ databases">
        <title>Helianthus annuus Genome sequencing and assembly Release 2.</title>
        <authorList>
            <person name="Gouzy J."/>
            <person name="Langlade N."/>
            <person name="Munos S."/>
        </authorList>
    </citation>
    <scope>NUCLEOTIDE SEQUENCE</scope>
    <source>
        <tissue evidence="2">Leaves</tissue>
    </source>
</reference>
<keyword evidence="3" id="KW-1185">Reference proteome</keyword>
<comment type="caution">
    <text evidence="2">The sequence shown here is derived from an EMBL/GenBank/DDBJ whole genome shotgun (WGS) entry which is preliminary data.</text>
</comment>